<accession>A0ABR5VXW8</accession>
<protein>
    <submittedName>
        <fullName evidence="1">Uncharacterized protein</fullName>
    </submittedName>
</protein>
<keyword evidence="2" id="KW-1185">Reference proteome</keyword>
<name>A0ABR5VXW8_9VIBR</name>
<gene>
    <name evidence="1" type="ORF">ATY35_19950</name>
</gene>
<evidence type="ECO:0000313" key="2">
    <source>
        <dbReference type="Proteomes" id="UP000075609"/>
    </source>
</evidence>
<proteinExistence type="predicted"/>
<dbReference type="Proteomes" id="UP000075609">
    <property type="component" value="Unassembled WGS sequence"/>
</dbReference>
<reference evidence="1 2" key="1">
    <citation type="submission" date="2015-12" db="EMBL/GenBank/DDBJ databases">
        <authorList>
            <person name="Tarr C.L."/>
            <person name="Gladney L.M."/>
        </authorList>
    </citation>
    <scope>NUCLEOTIDE SEQUENCE [LARGE SCALE GENOMIC DNA]</scope>
    <source>
        <strain evidence="1 2">1048-83</strain>
    </source>
</reference>
<organism evidence="1 2">
    <name type="scientific">Vibrio cidicii</name>
    <dbReference type="NCBI Taxonomy" id="1763883"/>
    <lineage>
        <taxon>Bacteria</taxon>
        <taxon>Pseudomonadati</taxon>
        <taxon>Pseudomonadota</taxon>
        <taxon>Gammaproteobacteria</taxon>
        <taxon>Vibrionales</taxon>
        <taxon>Vibrionaceae</taxon>
        <taxon>Vibrio</taxon>
    </lineage>
</organism>
<evidence type="ECO:0000313" key="1">
    <source>
        <dbReference type="EMBL" id="KYN81364.1"/>
    </source>
</evidence>
<sequence>MRKATDIGDSMKPIINTIAIGLQIPIIVAQEGNRARPRATVLIVIQDDISHIREYGIWRVRARAVEPHVTLFIFFEDIER</sequence>
<comment type="caution">
    <text evidence="1">The sequence shown here is derived from an EMBL/GenBank/DDBJ whole genome shotgun (WGS) entry which is preliminary data.</text>
</comment>
<dbReference type="EMBL" id="LOBP01000191">
    <property type="protein sequence ID" value="KYN81364.1"/>
    <property type="molecule type" value="Genomic_DNA"/>
</dbReference>